<dbReference type="InterPro" id="IPR050248">
    <property type="entry name" value="Polysacc_deacetylase_ArnD"/>
</dbReference>
<dbReference type="PANTHER" id="PTHR10587">
    <property type="entry name" value="GLYCOSYL TRANSFERASE-RELATED"/>
    <property type="match status" value="1"/>
</dbReference>
<protein>
    <recommendedName>
        <fullName evidence="20">chitin deacetylase</fullName>
        <ecNumber evidence="20">3.5.1.41</ecNumber>
    </recommendedName>
</protein>
<keyword evidence="9" id="KW-0479">Metal-binding</keyword>
<reference evidence="25 26" key="1">
    <citation type="journal article" date="2019" name="Nat. Ecol. Evol.">
        <title>Megaphylogeny resolves global patterns of mushroom evolution.</title>
        <authorList>
            <person name="Varga T."/>
            <person name="Krizsan K."/>
            <person name="Foldi C."/>
            <person name="Dima B."/>
            <person name="Sanchez-Garcia M."/>
            <person name="Sanchez-Ramirez S."/>
            <person name="Szollosi G.J."/>
            <person name="Szarkandi J.G."/>
            <person name="Papp V."/>
            <person name="Albert L."/>
            <person name="Andreopoulos W."/>
            <person name="Angelini C."/>
            <person name="Antonin V."/>
            <person name="Barry K.W."/>
            <person name="Bougher N.L."/>
            <person name="Buchanan P."/>
            <person name="Buyck B."/>
            <person name="Bense V."/>
            <person name="Catcheside P."/>
            <person name="Chovatia M."/>
            <person name="Cooper J."/>
            <person name="Damon W."/>
            <person name="Desjardin D."/>
            <person name="Finy P."/>
            <person name="Geml J."/>
            <person name="Haridas S."/>
            <person name="Hughes K."/>
            <person name="Justo A."/>
            <person name="Karasinski D."/>
            <person name="Kautmanova I."/>
            <person name="Kiss B."/>
            <person name="Kocsube S."/>
            <person name="Kotiranta H."/>
            <person name="LaButti K.M."/>
            <person name="Lechner B.E."/>
            <person name="Liimatainen K."/>
            <person name="Lipzen A."/>
            <person name="Lukacs Z."/>
            <person name="Mihaltcheva S."/>
            <person name="Morgado L.N."/>
            <person name="Niskanen T."/>
            <person name="Noordeloos M.E."/>
            <person name="Ohm R.A."/>
            <person name="Ortiz-Santana B."/>
            <person name="Ovrebo C."/>
            <person name="Racz N."/>
            <person name="Riley R."/>
            <person name="Savchenko A."/>
            <person name="Shiryaev A."/>
            <person name="Soop K."/>
            <person name="Spirin V."/>
            <person name="Szebenyi C."/>
            <person name="Tomsovsky M."/>
            <person name="Tulloss R.E."/>
            <person name="Uehling J."/>
            <person name="Grigoriev I.V."/>
            <person name="Vagvolgyi C."/>
            <person name="Papp T."/>
            <person name="Martin F.M."/>
            <person name="Miettinen O."/>
            <person name="Hibbett D.S."/>
            <person name="Nagy L.G."/>
        </authorList>
    </citation>
    <scope>NUCLEOTIDE SEQUENCE [LARGE SCALE GENOMIC DNA]</scope>
    <source>
        <strain evidence="25 26">CBS 121175</strain>
    </source>
</reference>
<feature type="compositionally biased region" description="Pro residues" evidence="22">
    <location>
        <begin position="43"/>
        <end position="89"/>
    </location>
</feature>
<keyword evidence="18" id="KW-0961">Cell wall biogenesis/degradation</keyword>
<feature type="region of interest" description="Disordered" evidence="22">
    <location>
        <begin position="25"/>
        <end position="129"/>
    </location>
</feature>
<comment type="catalytic activity">
    <reaction evidence="21">
        <text>[(1-&gt;4)-N-acetyl-beta-D-glucosaminyl](n) + n H2O = chitosan + n acetate</text>
        <dbReference type="Rhea" id="RHEA:10464"/>
        <dbReference type="Rhea" id="RHEA-COMP:9593"/>
        <dbReference type="Rhea" id="RHEA-COMP:9597"/>
        <dbReference type="ChEBI" id="CHEBI:15377"/>
        <dbReference type="ChEBI" id="CHEBI:17029"/>
        <dbReference type="ChEBI" id="CHEBI:30089"/>
        <dbReference type="ChEBI" id="CHEBI:57704"/>
        <dbReference type="EC" id="3.5.1.41"/>
    </reaction>
    <physiologicalReaction direction="left-to-right" evidence="21">
        <dbReference type="Rhea" id="RHEA:10465"/>
    </physiologicalReaction>
</comment>
<feature type="compositionally biased region" description="Polar residues" evidence="22">
    <location>
        <begin position="95"/>
        <end position="104"/>
    </location>
</feature>
<feature type="region of interest" description="Disordered" evidence="22">
    <location>
        <begin position="449"/>
        <end position="498"/>
    </location>
</feature>
<evidence type="ECO:0000256" key="7">
    <source>
        <dbReference type="ARBA" id="ARBA00022525"/>
    </source>
</evidence>
<dbReference type="GO" id="GO:0071555">
    <property type="term" value="P:cell wall organization"/>
    <property type="evidence" value="ECO:0007669"/>
    <property type="project" value="UniProtKB-KW"/>
</dbReference>
<evidence type="ECO:0000256" key="23">
    <source>
        <dbReference type="SAM" id="SignalP"/>
    </source>
</evidence>
<dbReference type="GO" id="GO:0046872">
    <property type="term" value="F:metal ion binding"/>
    <property type="evidence" value="ECO:0007669"/>
    <property type="project" value="UniProtKB-KW"/>
</dbReference>
<evidence type="ECO:0000259" key="24">
    <source>
        <dbReference type="PROSITE" id="PS51677"/>
    </source>
</evidence>
<feature type="signal peptide" evidence="23">
    <location>
        <begin position="1"/>
        <end position="17"/>
    </location>
</feature>
<keyword evidence="10 23" id="KW-0732">Signal</keyword>
<dbReference type="STRING" id="230819.A0A5C3L0R4"/>
<accession>A0A5C3L0R4</accession>
<evidence type="ECO:0000256" key="20">
    <source>
        <dbReference type="ARBA" id="ARBA00024056"/>
    </source>
</evidence>
<evidence type="ECO:0000313" key="25">
    <source>
        <dbReference type="EMBL" id="TFK26208.1"/>
    </source>
</evidence>
<keyword evidence="7" id="KW-0964">Secreted</keyword>
<dbReference type="PANTHER" id="PTHR10587:SF133">
    <property type="entry name" value="CHITIN DEACETYLASE 1-RELATED"/>
    <property type="match status" value="1"/>
</dbReference>
<comment type="cofactor">
    <cofactor evidence="1">
        <name>Co(2+)</name>
        <dbReference type="ChEBI" id="CHEBI:48828"/>
    </cofactor>
</comment>
<evidence type="ECO:0000256" key="11">
    <source>
        <dbReference type="ARBA" id="ARBA00022801"/>
    </source>
</evidence>
<dbReference type="PRINTS" id="PR01217">
    <property type="entry name" value="PRICHEXTENSN"/>
</dbReference>
<comment type="subcellular location">
    <subcellularLocation>
        <location evidence="3">Cell membrane</location>
        <topology evidence="3">Lipid-anchor</topology>
        <topology evidence="3">GPI-anchor</topology>
    </subcellularLocation>
    <subcellularLocation>
        <location evidence="2">Secreted</location>
        <location evidence="2">Cell wall</location>
    </subcellularLocation>
</comment>
<keyword evidence="11" id="KW-0378">Hydrolase</keyword>
<keyword evidence="5" id="KW-1003">Cell membrane</keyword>
<gene>
    <name evidence="25" type="ORF">FA15DRAFT_755226</name>
</gene>
<dbReference type="OrthoDB" id="407355at2759"/>
<dbReference type="Pfam" id="PF01522">
    <property type="entry name" value="Polysacc_deac_1"/>
    <property type="match status" value="1"/>
</dbReference>
<evidence type="ECO:0000256" key="17">
    <source>
        <dbReference type="ARBA" id="ARBA00023288"/>
    </source>
</evidence>
<keyword evidence="16" id="KW-0170">Cobalt</keyword>
<dbReference type="AlphaFoldDB" id="A0A5C3L0R4"/>
<evidence type="ECO:0000256" key="10">
    <source>
        <dbReference type="ARBA" id="ARBA00022729"/>
    </source>
</evidence>
<evidence type="ECO:0000256" key="1">
    <source>
        <dbReference type="ARBA" id="ARBA00001941"/>
    </source>
</evidence>
<evidence type="ECO:0000256" key="16">
    <source>
        <dbReference type="ARBA" id="ARBA00023285"/>
    </source>
</evidence>
<evidence type="ECO:0000256" key="4">
    <source>
        <dbReference type="ARBA" id="ARBA00010973"/>
    </source>
</evidence>
<comment type="similarity">
    <text evidence="4">Belongs to the polysaccharide deacetylase family.</text>
</comment>
<evidence type="ECO:0000256" key="5">
    <source>
        <dbReference type="ARBA" id="ARBA00022475"/>
    </source>
</evidence>
<dbReference type="GO" id="GO:0009272">
    <property type="term" value="P:fungal-type cell wall biogenesis"/>
    <property type="evidence" value="ECO:0007669"/>
    <property type="project" value="UniProtKB-ARBA"/>
</dbReference>
<keyword evidence="12" id="KW-0146">Chitin degradation</keyword>
<keyword evidence="14" id="KW-0325">Glycoprotein</keyword>
<dbReference type="GO" id="GO:0098552">
    <property type="term" value="C:side of membrane"/>
    <property type="evidence" value="ECO:0007669"/>
    <property type="project" value="UniProtKB-KW"/>
</dbReference>
<evidence type="ECO:0000256" key="12">
    <source>
        <dbReference type="ARBA" id="ARBA00023024"/>
    </source>
</evidence>
<feature type="chain" id="PRO_5022782052" description="chitin deacetylase" evidence="23">
    <location>
        <begin position="18"/>
        <end position="524"/>
    </location>
</feature>
<evidence type="ECO:0000256" key="18">
    <source>
        <dbReference type="ARBA" id="ARBA00023316"/>
    </source>
</evidence>
<sequence>MKLHFLVALAALQLTAATHNYPAARRGLHRRQDTALPSGGSPSQPPPPPASSGTPPAVPSPTPEPQPPAPTPPAQPPNGEPSAAPPVSPPEITQPGASPSSASVRPTGPPPLASGTEIPPLESVSSGMPTKPVLMPTGVYQPGAIPPVSGAPPLPTAFVFQSADWPAQDRVPPTDSPEVQVWLEELEGHDIPDWSPTADGSCRGDPVANREAAERGWWTCGGHVRDTDVVECPDKNTWGVSFDDGPSGYTQYLLNYLDQRNLHATFFVVGSRVIERPSILIEEYMQGHEISVHTWSHRPLTSLTTEEVVAELGWTRRAIKAVLGVTPTTMRPPFGDIDDRVRAISLAMGMVPIMWTRAPSGESFDTNDWMVAAGNVNGTESFETFEDILNTATAMDHGFIVLQHDLYEITVDLAMGFTLPHALAFNPSLTLEPIGQCIGKPTRDLYLESNTNKTFPYPSPDPTAGVDTDGDGVVDTKSGDGGKTSVEASAGKGQDSAASSLTPTLFSLVSSLIVGGSLLCAGLL</sequence>
<evidence type="ECO:0000256" key="15">
    <source>
        <dbReference type="ARBA" id="ARBA00023277"/>
    </source>
</evidence>
<keyword evidence="15" id="KW-0119">Carbohydrate metabolism</keyword>
<proteinExistence type="inferred from homology"/>
<dbReference type="PROSITE" id="PS51677">
    <property type="entry name" value="NODB"/>
    <property type="match status" value="1"/>
</dbReference>
<dbReference type="GO" id="GO:0006032">
    <property type="term" value="P:chitin catabolic process"/>
    <property type="evidence" value="ECO:0007669"/>
    <property type="project" value="UniProtKB-KW"/>
</dbReference>
<evidence type="ECO:0000256" key="3">
    <source>
        <dbReference type="ARBA" id="ARBA00004609"/>
    </source>
</evidence>
<dbReference type="FunFam" id="3.20.20.370:FF:000004">
    <property type="entry name" value="Related to Chitin deacetylase"/>
    <property type="match status" value="1"/>
</dbReference>
<dbReference type="InterPro" id="IPR011330">
    <property type="entry name" value="Glyco_hydro/deAcase_b/a-brl"/>
</dbReference>
<keyword evidence="17" id="KW-0449">Lipoprotein</keyword>
<evidence type="ECO:0000256" key="8">
    <source>
        <dbReference type="ARBA" id="ARBA00022622"/>
    </source>
</evidence>
<dbReference type="EC" id="3.5.1.41" evidence="20"/>
<dbReference type="SUPFAM" id="SSF88713">
    <property type="entry name" value="Glycoside hydrolase/deacetylase"/>
    <property type="match status" value="1"/>
</dbReference>
<feature type="domain" description="NodB homology" evidence="24">
    <location>
        <begin position="236"/>
        <end position="439"/>
    </location>
</feature>
<dbReference type="GO" id="GO:0004099">
    <property type="term" value="F:chitin deacetylase activity"/>
    <property type="evidence" value="ECO:0007669"/>
    <property type="project" value="UniProtKB-EC"/>
</dbReference>
<evidence type="ECO:0000256" key="21">
    <source>
        <dbReference type="ARBA" id="ARBA00048494"/>
    </source>
</evidence>
<organism evidence="25 26">
    <name type="scientific">Coprinopsis marcescibilis</name>
    <name type="common">Agaric fungus</name>
    <name type="synonym">Psathyrella marcescibilis</name>
    <dbReference type="NCBI Taxonomy" id="230819"/>
    <lineage>
        <taxon>Eukaryota</taxon>
        <taxon>Fungi</taxon>
        <taxon>Dikarya</taxon>
        <taxon>Basidiomycota</taxon>
        <taxon>Agaricomycotina</taxon>
        <taxon>Agaricomycetes</taxon>
        <taxon>Agaricomycetidae</taxon>
        <taxon>Agaricales</taxon>
        <taxon>Agaricineae</taxon>
        <taxon>Psathyrellaceae</taxon>
        <taxon>Coprinopsis</taxon>
    </lineage>
</organism>
<keyword evidence="6" id="KW-0134">Cell wall</keyword>
<dbReference type="InterPro" id="IPR002509">
    <property type="entry name" value="NODB_dom"/>
</dbReference>
<evidence type="ECO:0000256" key="6">
    <source>
        <dbReference type="ARBA" id="ARBA00022512"/>
    </source>
</evidence>
<evidence type="ECO:0000256" key="14">
    <source>
        <dbReference type="ARBA" id="ARBA00023180"/>
    </source>
</evidence>
<feature type="compositionally biased region" description="Low complexity" evidence="22">
    <location>
        <begin position="462"/>
        <end position="476"/>
    </location>
</feature>
<keyword evidence="26" id="KW-1185">Reference proteome</keyword>
<dbReference type="EMBL" id="ML210177">
    <property type="protein sequence ID" value="TFK26208.1"/>
    <property type="molecule type" value="Genomic_DNA"/>
</dbReference>
<evidence type="ECO:0000256" key="19">
    <source>
        <dbReference type="ARBA" id="ARBA00023326"/>
    </source>
</evidence>
<evidence type="ECO:0000256" key="13">
    <source>
        <dbReference type="ARBA" id="ARBA00023136"/>
    </source>
</evidence>
<keyword evidence="19" id="KW-0624">Polysaccharide degradation</keyword>
<dbReference type="GO" id="GO:0005886">
    <property type="term" value="C:plasma membrane"/>
    <property type="evidence" value="ECO:0007669"/>
    <property type="project" value="UniProtKB-SubCell"/>
</dbReference>
<evidence type="ECO:0000256" key="22">
    <source>
        <dbReference type="SAM" id="MobiDB-lite"/>
    </source>
</evidence>
<dbReference type="Proteomes" id="UP000307440">
    <property type="component" value="Unassembled WGS sequence"/>
</dbReference>
<dbReference type="GO" id="GO:0000272">
    <property type="term" value="P:polysaccharide catabolic process"/>
    <property type="evidence" value="ECO:0007669"/>
    <property type="project" value="UniProtKB-KW"/>
</dbReference>
<dbReference type="Gene3D" id="3.20.20.370">
    <property type="entry name" value="Glycoside hydrolase/deacetylase"/>
    <property type="match status" value="1"/>
</dbReference>
<evidence type="ECO:0000256" key="9">
    <source>
        <dbReference type="ARBA" id="ARBA00022723"/>
    </source>
</evidence>
<keyword evidence="8" id="KW-0336">GPI-anchor</keyword>
<keyword evidence="13" id="KW-0472">Membrane</keyword>
<name>A0A5C3L0R4_COPMA</name>
<evidence type="ECO:0000256" key="2">
    <source>
        <dbReference type="ARBA" id="ARBA00004191"/>
    </source>
</evidence>
<evidence type="ECO:0000313" key="26">
    <source>
        <dbReference type="Proteomes" id="UP000307440"/>
    </source>
</evidence>